<evidence type="ECO:0008006" key="3">
    <source>
        <dbReference type="Google" id="ProtNLM"/>
    </source>
</evidence>
<name>A0ABP3V7P0_9BURK</name>
<evidence type="ECO:0000313" key="2">
    <source>
        <dbReference type="Proteomes" id="UP001500279"/>
    </source>
</evidence>
<protein>
    <recommendedName>
        <fullName evidence="3">L,D-transpeptidase</fullName>
    </recommendedName>
</protein>
<comment type="caution">
    <text evidence="1">The sequence shown here is derived from an EMBL/GenBank/DDBJ whole genome shotgun (WGS) entry which is preliminary data.</text>
</comment>
<keyword evidence="2" id="KW-1185">Reference proteome</keyword>
<proteinExistence type="predicted"/>
<organism evidence="1 2">
    <name type="scientific">Ideonella azotifigens</name>
    <dbReference type="NCBI Taxonomy" id="513160"/>
    <lineage>
        <taxon>Bacteria</taxon>
        <taxon>Pseudomonadati</taxon>
        <taxon>Pseudomonadota</taxon>
        <taxon>Betaproteobacteria</taxon>
        <taxon>Burkholderiales</taxon>
        <taxon>Sphaerotilaceae</taxon>
        <taxon>Ideonella</taxon>
    </lineage>
</organism>
<dbReference type="Proteomes" id="UP001500279">
    <property type="component" value="Unassembled WGS sequence"/>
</dbReference>
<accession>A0ABP3V7P0</accession>
<dbReference type="EMBL" id="BAAAEW010000007">
    <property type="protein sequence ID" value="GAA0747585.1"/>
    <property type="molecule type" value="Genomic_DNA"/>
</dbReference>
<reference evidence="2" key="1">
    <citation type="journal article" date="2019" name="Int. J. Syst. Evol. Microbiol.">
        <title>The Global Catalogue of Microorganisms (GCM) 10K type strain sequencing project: providing services to taxonomists for standard genome sequencing and annotation.</title>
        <authorList>
            <consortium name="The Broad Institute Genomics Platform"/>
            <consortium name="The Broad Institute Genome Sequencing Center for Infectious Disease"/>
            <person name="Wu L."/>
            <person name="Ma J."/>
        </authorList>
    </citation>
    <scope>NUCLEOTIDE SEQUENCE [LARGE SCALE GENOMIC DNA]</scope>
    <source>
        <strain evidence="2">JCM 15503</strain>
    </source>
</reference>
<evidence type="ECO:0000313" key="1">
    <source>
        <dbReference type="EMBL" id="GAA0747585.1"/>
    </source>
</evidence>
<sequence length="297" mass="31844">MAPRDTAWFDGIRRGLWIGLAAAAVILPVQYQLRQHRLAAQRSAAVAMAPGAEQAPAALQPQAPLAVTPPPPVRPMVVDWHGESASEPARKLAQWVAASHNNEGMDFVIVDKHNTKVFVFASDGQLKGATPVLLGSKVGDDSVPGIGQKPIADVRPDERTTPAGRFLGQRGMNAINQDVVWVDYDAAVSMHRVRTTNASERRLERLATPTTADNRISYGCINMPVAFFEQVLAPTFAKQRAVVYVLPEVKSLQMVFGIPDRFDAPATTAEAPAAMPTMPTMTSLRAPLAAAALAAKG</sequence>
<gene>
    <name evidence="1" type="ORF">GCM10009107_16240</name>
</gene>